<accession>A0ABR2HYZ2</accession>
<comment type="caution">
    <text evidence="2">The sequence shown here is derived from an EMBL/GenBank/DDBJ whole genome shotgun (WGS) entry which is preliminary data.</text>
</comment>
<dbReference type="InterPro" id="IPR036397">
    <property type="entry name" value="RNaseH_sf"/>
</dbReference>
<gene>
    <name evidence="2" type="ORF">M9Y10_016963</name>
</gene>
<name>A0ABR2HYZ2_9EUKA</name>
<keyword evidence="3" id="KW-1185">Reference proteome</keyword>
<organism evidence="2 3">
    <name type="scientific">Tritrichomonas musculus</name>
    <dbReference type="NCBI Taxonomy" id="1915356"/>
    <lineage>
        <taxon>Eukaryota</taxon>
        <taxon>Metamonada</taxon>
        <taxon>Parabasalia</taxon>
        <taxon>Tritrichomonadida</taxon>
        <taxon>Tritrichomonadidae</taxon>
        <taxon>Tritrichomonas</taxon>
    </lineage>
</organism>
<evidence type="ECO:0000313" key="3">
    <source>
        <dbReference type="Proteomes" id="UP001470230"/>
    </source>
</evidence>
<dbReference type="Pfam" id="PF13358">
    <property type="entry name" value="DDE_3"/>
    <property type="match status" value="1"/>
</dbReference>
<dbReference type="InterPro" id="IPR038717">
    <property type="entry name" value="Tc1-like_DDE_dom"/>
</dbReference>
<sequence>MCYNKRESGFDGPSLKEFLSEFVSIIEEKNIQNACLIFDNYPVHRNVDIKEVPLFLLPYSPNLNPIENILGAINQYIKQLRLNNNE</sequence>
<dbReference type="Proteomes" id="UP001470230">
    <property type="component" value="Unassembled WGS sequence"/>
</dbReference>
<evidence type="ECO:0000313" key="2">
    <source>
        <dbReference type="EMBL" id="KAK8854401.1"/>
    </source>
</evidence>
<evidence type="ECO:0000259" key="1">
    <source>
        <dbReference type="Pfam" id="PF13358"/>
    </source>
</evidence>
<dbReference type="Gene3D" id="3.30.420.10">
    <property type="entry name" value="Ribonuclease H-like superfamily/Ribonuclease H"/>
    <property type="match status" value="1"/>
</dbReference>
<protein>
    <recommendedName>
        <fullName evidence="1">Tc1-like transposase DDE domain-containing protein</fullName>
    </recommendedName>
</protein>
<proteinExistence type="predicted"/>
<feature type="domain" description="Tc1-like transposase DDE" evidence="1">
    <location>
        <begin position="13"/>
        <end position="79"/>
    </location>
</feature>
<dbReference type="EMBL" id="JAPFFF010000021">
    <property type="protein sequence ID" value="KAK8854401.1"/>
    <property type="molecule type" value="Genomic_DNA"/>
</dbReference>
<reference evidence="2 3" key="1">
    <citation type="submission" date="2024-04" db="EMBL/GenBank/DDBJ databases">
        <title>Tritrichomonas musculus Genome.</title>
        <authorList>
            <person name="Alves-Ferreira E."/>
            <person name="Grigg M."/>
            <person name="Lorenzi H."/>
            <person name="Galac M."/>
        </authorList>
    </citation>
    <scope>NUCLEOTIDE SEQUENCE [LARGE SCALE GENOMIC DNA]</scope>
    <source>
        <strain evidence="2 3">EAF2021</strain>
    </source>
</reference>